<dbReference type="Proteomes" id="UP001341840">
    <property type="component" value="Unassembled WGS sequence"/>
</dbReference>
<sequence>MLLPATPLTPPLQFKALDLCLSVSLNRSPSSTPSTDPPVSNSLMAAIKRSQANQRQHPNMFHNHLLFHPNNLQQTQQLFSVSSIKVELQHFVLSILDDPVVSRIFTKADFEKERKRLGVWGLRLEEWRVE</sequence>
<dbReference type="PROSITE" id="PS51903">
    <property type="entry name" value="CLP_R"/>
    <property type="match status" value="1"/>
</dbReference>
<evidence type="ECO:0000313" key="4">
    <source>
        <dbReference type="Proteomes" id="UP001341840"/>
    </source>
</evidence>
<evidence type="ECO:0000313" key="3">
    <source>
        <dbReference type="EMBL" id="MED6147181.1"/>
    </source>
</evidence>
<feature type="domain" description="Clp R" evidence="2">
    <location>
        <begin position="1"/>
        <end position="125"/>
    </location>
</feature>
<dbReference type="PANTHER" id="PTHR43572:SF49">
    <property type="entry name" value="PROTEIN SMAX1-LIKE 8"/>
    <property type="match status" value="1"/>
</dbReference>
<protein>
    <recommendedName>
        <fullName evidence="2">Clp R domain-containing protein</fullName>
    </recommendedName>
</protein>
<accession>A0ABU6TEM2</accession>
<dbReference type="Gene3D" id="1.10.1780.10">
    <property type="entry name" value="Clp, N-terminal domain"/>
    <property type="match status" value="1"/>
</dbReference>
<dbReference type="EMBL" id="JASCZI010090853">
    <property type="protein sequence ID" value="MED6147181.1"/>
    <property type="molecule type" value="Genomic_DNA"/>
</dbReference>
<proteinExistence type="predicted"/>
<dbReference type="InterPro" id="IPR004176">
    <property type="entry name" value="Clp_R_N"/>
</dbReference>
<evidence type="ECO:0000256" key="1">
    <source>
        <dbReference type="PROSITE-ProRule" id="PRU01251"/>
    </source>
</evidence>
<keyword evidence="1" id="KW-0677">Repeat</keyword>
<organism evidence="3 4">
    <name type="scientific">Stylosanthes scabra</name>
    <dbReference type="NCBI Taxonomy" id="79078"/>
    <lineage>
        <taxon>Eukaryota</taxon>
        <taxon>Viridiplantae</taxon>
        <taxon>Streptophyta</taxon>
        <taxon>Embryophyta</taxon>
        <taxon>Tracheophyta</taxon>
        <taxon>Spermatophyta</taxon>
        <taxon>Magnoliopsida</taxon>
        <taxon>eudicotyledons</taxon>
        <taxon>Gunneridae</taxon>
        <taxon>Pentapetalae</taxon>
        <taxon>rosids</taxon>
        <taxon>fabids</taxon>
        <taxon>Fabales</taxon>
        <taxon>Fabaceae</taxon>
        <taxon>Papilionoideae</taxon>
        <taxon>50 kb inversion clade</taxon>
        <taxon>dalbergioids sensu lato</taxon>
        <taxon>Dalbergieae</taxon>
        <taxon>Pterocarpus clade</taxon>
        <taxon>Stylosanthes</taxon>
    </lineage>
</organism>
<evidence type="ECO:0000259" key="2">
    <source>
        <dbReference type="PROSITE" id="PS51903"/>
    </source>
</evidence>
<reference evidence="3 4" key="1">
    <citation type="journal article" date="2023" name="Plants (Basel)">
        <title>Bridging the Gap: Combining Genomics and Transcriptomics Approaches to Understand Stylosanthes scabra, an Orphan Legume from the Brazilian Caatinga.</title>
        <authorList>
            <person name="Ferreira-Neto J.R.C."/>
            <person name="da Silva M.D."/>
            <person name="Binneck E."/>
            <person name="de Melo N.F."/>
            <person name="da Silva R.H."/>
            <person name="de Melo A.L.T.M."/>
            <person name="Pandolfi V."/>
            <person name="Bustamante F.O."/>
            <person name="Brasileiro-Vidal A.C."/>
            <person name="Benko-Iseppon A.M."/>
        </authorList>
    </citation>
    <scope>NUCLEOTIDE SEQUENCE [LARGE SCALE GENOMIC DNA]</scope>
    <source>
        <tissue evidence="3">Leaves</tissue>
    </source>
</reference>
<dbReference type="InterPro" id="IPR051650">
    <property type="entry name" value="SL_signaling_regulator"/>
</dbReference>
<dbReference type="InterPro" id="IPR036628">
    <property type="entry name" value="Clp_N_dom_sf"/>
</dbReference>
<comment type="caution">
    <text evidence="3">The sequence shown here is derived from an EMBL/GenBank/DDBJ whole genome shotgun (WGS) entry which is preliminary data.</text>
</comment>
<keyword evidence="4" id="KW-1185">Reference proteome</keyword>
<name>A0ABU6TEM2_9FABA</name>
<dbReference type="PANTHER" id="PTHR43572">
    <property type="entry name" value="CHAPERONE PROTEIN CLPD, CHLOROPLASTIC"/>
    <property type="match status" value="1"/>
</dbReference>
<gene>
    <name evidence="3" type="ORF">PIB30_041683</name>
</gene>